<dbReference type="InterPro" id="IPR002423">
    <property type="entry name" value="Cpn60/GroEL/TCP-1"/>
</dbReference>
<feature type="non-terminal residue" evidence="6">
    <location>
        <position position="157"/>
    </location>
</feature>
<sequence>MSTQAAAPNAGNAAFKDKEKPQAVRTANIVAARAVSDAIRTSLGPRGMDKMIQTGKGETIITNDGNTMLRDMAVMHPAAKMLVDLANAQDIEAGDGTTSVVVIAGSLLGASERLLQKGLHPTVISDSFQRAAKHAVEVLTNISIPINLSDRQTLLKA</sequence>
<gene>
    <name evidence="6" type="ORF">KCU98_g11836</name>
</gene>
<dbReference type="Gene3D" id="1.10.560.10">
    <property type="entry name" value="GroEL-like equatorial domain"/>
    <property type="match status" value="1"/>
</dbReference>
<accession>A0A9P8FJ38</accession>
<dbReference type="AlphaFoldDB" id="A0A9P8FJ38"/>
<evidence type="ECO:0000256" key="5">
    <source>
        <dbReference type="RuleBase" id="RU004187"/>
    </source>
</evidence>
<evidence type="ECO:0000256" key="2">
    <source>
        <dbReference type="ARBA" id="ARBA00022741"/>
    </source>
</evidence>
<protein>
    <submittedName>
        <fullName evidence="6">T-complex protein 1 subunit delta</fullName>
    </submittedName>
</protein>
<reference evidence="6" key="2">
    <citation type="submission" date="2021-08" db="EMBL/GenBank/DDBJ databases">
        <authorList>
            <person name="Gostincar C."/>
            <person name="Sun X."/>
            <person name="Song Z."/>
            <person name="Gunde-Cimerman N."/>
        </authorList>
    </citation>
    <scope>NUCLEOTIDE SEQUENCE</scope>
    <source>
        <strain evidence="6">EXF-9298</strain>
    </source>
</reference>
<evidence type="ECO:0000313" key="7">
    <source>
        <dbReference type="Proteomes" id="UP000729357"/>
    </source>
</evidence>
<dbReference type="Pfam" id="PF00118">
    <property type="entry name" value="Cpn60_TCP1"/>
    <property type="match status" value="1"/>
</dbReference>
<evidence type="ECO:0000256" key="1">
    <source>
        <dbReference type="ARBA" id="ARBA00008020"/>
    </source>
</evidence>
<name>A0A9P8FJ38_AURME</name>
<dbReference type="GO" id="GO:0140662">
    <property type="term" value="F:ATP-dependent protein folding chaperone"/>
    <property type="evidence" value="ECO:0007669"/>
    <property type="project" value="InterPro"/>
</dbReference>
<dbReference type="GO" id="GO:0051082">
    <property type="term" value="F:unfolded protein binding"/>
    <property type="evidence" value="ECO:0007669"/>
    <property type="project" value="InterPro"/>
</dbReference>
<dbReference type="InterPro" id="IPR027413">
    <property type="entry name" value="GROEL-like_equatorial_sf"/>
</dbReference>
<comment type="caution">
    <text evidence="6">The sequence shown here is derived from an EMBL/GenBank/DDBJ whole genome shotgun (WGS) entry which is preliminary data.</text>
</comment>
<dbReference type="PANTHER" id="PTHR11353">
    <property type="entry name" value="CHAPERONIN"/>
    <property type="match status" value="1"/>
</dbReference>
<keyword evidence="3 5" id="KW-0067">ATP-binding</keyword>
<dbReference type="GO" id="GO:0016887">
    <property type="term" value="F:ATP hydrolysis activity"/>
    <property type="evidence" value="ECO:0007669"/>
    <property type="project" value="InterPro"/>
</dbReference>
<evidence type="ECO:0000313" key="6">
    <source>
        <dbReference type="EMBL" id="KAG9974680.1"/>
    </source>
</evidence>
<dbReference type="Proteomes" id="UP000729357">
    <property type="component" value="Unassembled WGS sequence"/>
</dbReference>
<organism evidence="6 7">
    <name type="scientific">Aureobasidium melanogenum</name>
    <name type="common">Aureobasidium pullulans var. melanogenum</name>
    <dbReference type="NCBI Taxonomy" id="46634"/>
    <lineage>
        <taxon>Eukaryota</taxon>
        <taxon>Fungi</taxon>
        <taxon>Dikarya</taxon>
        <taxon>Ascomycota</taxon>
        <taxon>Pezizomycotina</taxon>
        <taxon>Dothideomycetes</taxon>
        <taxon>Dothideomycetidae</taxon>
        <taxon>Dothideales</taxon>
        <taxon>Saccotheciaceae</taxon>
        <taxon>Aureobasidium</taxon>
    </lineage>
</organism>
<dbReference type="PROSITE" id="PS00751">
    <property type="entry name" value="TCP1_2"/>
    <property type="match status" value="1"/>
</dbReference>
<dbReference type="GO" id="GO:0005524">
    <property type="term" value="F:ATP binding"/>
    <property type="evidence" value="ECO:0007669"/>
    <property type="project" value="UniProtKB-KW"/>
</dbReference>
<dbReference type="PROSITE" id="PS00750">
    <property type="entry name" value="TCP1_1"/>
    <property type="match status" value="1"/>
</dbReference>
<evidence type="ECO:0000256" key="3">
    <source>
        <dbReference type="ARBA" id="ARBA00022840"/>
    </source>
</evidence>
<dbReference type="PRINTS" id="PR00304">
    <property type="entry name" value="TCOMPLEXTCP1"/>
</dbReference>
<dbReference type="InterPro" id="IPR017998">
    <property type="entry name" value="Chaperone_TCP-1"/>
</dbReference>
<keyword evidence="2 5" id="KW-0547">Nucleotide-binding</keyword>
<keyword evidence="7" id="KW-1185">Reference proteome</keyword>
<reference evidence="6" key="1">
    <citation type="journal article" date="2021" name="J Fungi (Basel)">
        <title>Virulence traits and population genomics of the black yeast Aureobasidium melanogenum.</title>
        <authorList>
            <person name="Cernosa A."/>
            <person name="Sun X."/>
            <person name="Gostincar C."/>
            <person name="Fang C."/>
            <person name="Gunde-Cimerman N."/>
            <person name="Song Z."/>
        </authorList>
    </citation>
    <scope>NUCLEOTIDE SEQUENCE</scope>
    <source>
        <strain evidence="6">EXF-9298</strain>
    </source>
</reference>
<comment type="similarity">
    <text evidence="1 5">Belongs to the TCP-1 chaperonin family.</text>
</comment>
<keyword evidence="4 5" id="KW-0143">Chaperone</keyword>
<dbReference type="PROSITE" id="PS00995">
    <property type="entry name" value="TCP1_3"/>
    <property type="match status" value="1"/>
</dbReference>
<dbReference type="SUPFAM" id="SSF48592">
    <property type="entry name" value="GroEL equatorial domain-like"/>
    <property type="match status" value="1"/>
</dbReference>
<dbReference type="GO" id="GO:0005832">
    <property type="term" value="C:chaperonin-containing T-complex"/>
    <property type="evidence" value="ECO:0007669"/>
    <property type="project" value="UniProtKB-ARBA"/>
</dbReference>
<evidence type="ECO:0000256" key="4">
    <source>
        <dbReference type="ARBA" id="ARBA00023186"/>
    </source>
</evidence>
<proteinExistence type="inferred from homology"/>
<dbReference type="InterPro" id="IPR002194">
    <property type="entry name" value="Chaperonin_TCP-1_CS"/>
</dbReference>
<dbReference type="EMBL" id="JAHFXS010001955">
    <property type="protein sequence ID" value="KAG9974680.1"/>
    <property type="molecule type" value="Genomic_DNA"/>
</dbReference>